<proteinExistence type="predicted"/>
<dbReference type="EMBL" id="ML977160">
    <property type="protein sequence ID" value="KAF1985740.1"/>
    <property type="molecule type" value="Genomic_DNA"/>
</dbReference>
<name>A0A6G1GY94_9PEZI</name>
<dbReference type="Proteomes" id="UP000800041">
    <property type="component" value="Unassembled WGS sequence"/>
</dbReference>
<gene>
    <name evidence="3" type="ORF">K402DRAFT_454754</name>
</gene>
<accession>A0A6G1GY94</accession>
<sequence length="339" mass="38638">MARAEESIHRYVYNAWYLGAEYYSLPINLLMTECLIPTGTIFDDDRFKKAIADTENKNDARVFLDITRLLVPPVASVAMIHDSRLEILTQSVNEGWENCFPLLDIAVRPQPDYAVGFERSAIEEDRLQKLRSFVGYEPSSCHSQLMATDYMFFPFLTCEVKCLNAVLAIASRQNAHSMAIAVRGIALIFKLAGRLKDLHGRVLTFSISHNPHWVNLDGWYILIDEGGEGYSIHCHFIHALHIMGKDGEERWTTRRFTLGVYQYAIEFLKEINAVIDELPEDLNLESLKAPIQPASRRPSRSMTPHLQPSTRGLVQALESQSLTEEEPLVDDLQSKRRKT</sequence>
<feature type="compositionally biased region" description="Polar residues" evidence="1">
    <location>
        <begin position="300"/>
        <end position="322"/>
    </location>
</feature>
<feature type="domain" description="DUF7924" evidence="2">
    <location>
        <begin position="47"/>
        <end position="265"/>
    </location>
</feature>
<evidence type="ECO:0000313" key="4">
    <source>
        <dbReference type="Proteomes" id="UP000800041"/>
    </source>
</evidence>
<keyword evidence="4" id="KW-1185">Reference proteome</keyword>
<evidence type="ECO:0000313" key="3">
    <source>
        <dbReference type="EMBL" id="KAF1985740.1"/>
    </source>
</evidence>
<dbReference type="OrthoDB" id="5132737at2759"/>
<organism evidence="3 4">
    <name type="scientific">Aulographum hederae CBS 113979</name>
    <dbReference type="NCBI Taxonomy" id="1176131"/>
    <lineage>
        <taxon>Eukaryota</taxon>
        <taxon>Fungi</taxon>
        <taxon>Dikarya</taxon>
        <taxon>Ascomycota</taxon>
        <taxon>Pezizomycotina</taxon>
        <taxon>Dothideomycetes</taxon>
        <taxon>Pleosporomycetidae</taxon>
        <taxon>Aulographales</taxon>
        <taxon>Aulographaceae</taxon>
    </lineage>
</organism>
<feature type="region of interest" description="Disordered" evidence="1">
    <location>
        <begin position="290"/>
        <end position="339"/>
    </location>
</feature>
<dbReference type="AlphaFoldDB" id="A0A6G1GY94"/>
<reference evidence="3" key="1">
    <citation type="journal article" date="2020" name="Stud. Mycol.">
        <title>101 Dothideomycetes genomes: a test case for predicting lifestyles and emergence of pathogens.</title>
        <authorList>
            <person name="Haridas S."/>
            <person name="Albert R."/>
            <person name="Binder M."/>
            <person name="Bloem J."/>
            <person name="Labutti K."/>
            <person name="Salamov A."/>
            <person name="Andreopoulos B."/>
            <person name="Baker S."/>
            <person name="Barry K."/>
            <person name="Bills G."/>
            <person name="Bluhm B."/>
            <person name="Cannon C."/>
            <person name="Castanera R."/>
            <person name="Culley D."/>
            <person name="Daum C."/>
            <person name="Ezra D."/>
            <person name="Gonzalez J."/>
            <person name="Henrissat B."/>
            <person name="Kuo A."/>
            <person name="Liang C."/>
            <person name="Lipzen A."/>
            <person name="Lutzoni F."/>
            <person name="Magnuson J."/>
            <person name="Mondo S."/>
            <person name="Nolan M."/>
            <person name="Ohm R."/>
            <person name="Pangilinan J."/>
            <person name="Park H.-J."/>
            <person name="Ramirez L."/>
            <person name="Alfaro M."/>
            <person name="Sun H."/>
            <person name="Tritt A."/>
            <person name="Yoshinaga Y."/>
            <person name="Zwiers L.-H."/>
            <person name="Turgeon B."/>
            <person name="Goodwin S."/>
            <person name="Spatafora J."/>
            <person name="Crous P."/>
            <person name="Grigoriev I."/>
        </authorList>
    </citation>
    <scope>NUCLEOTIDE SEQUENCE</scope>
    <source>
        <strain evidence="3">CBS 113979</strain>
    </source>
</reference>
<dbReference type="Pfam" id="PF25545">
    <property type="entry name" value="DUF7924"/>
    <property type="match status" value="1"/>
</dbReference>
<evidence type="ECO:0000256" key="1">
    <source>
        <dbReference type="SAM" id="MobiDB-lite"/>
    </source>
</evidence>
<dbReference type="PANTHER" id="PTHR42470:SF2">
    <property type="match status" value="1"/>
</dbReference>
<evidence type="ECO:0000259" key="2">
    <source>
        <dbReference type="Pfam" id="PF25545"/>
    </source>
</evidence>
<protein>
    <recommendedName>
        <fullName evidence="2">DUF7924 domain-containing protein</fullName>
    </recommendedName>
</protein>
<dbReference type="PANTHER" id="PTHR42470">
    <property type="entry name" value="VAST DOMAIN-CONTAINING PROTEIN"/>
    <property type="match status" value="1"/>
</dbReference>
<dbReference type="InterPro" id="IPR057684">
    <property type="entry name" value="DUF7924"/>
</dbReference>